<keyword evidence="9" id="KW-1185">Reference proteome</keyword>
<name>A0A516SGT3_9NEIS</name>
<dbReference type="SMART" id="SM00086">
    <property type="entry name" value="PAC"/>
    <property type="match status" value="2"/>
</dbReference>
<evidence type="ECO:0000256" key="2">
    <source>
        <dbReference type="SAM" id="Phobius"/>
    </source>
</evidence>
<organism evidence="8 9">
    <name type="scientific">Chitinimonas arctica</name>
    <dbReference type="NCBI Taxonomy" id="2594795"/>
    <lineage>
        <taxon>Bacteria</taxon>
        <taxon>Pseudomonadati</taxon>
        <taxon>Pseudomonadota</taxon>
        <taxon>Betaproteobacteria</taxon>
        <taxon>Neisseriales</taxon>
        <taxon>Chitinibacteraceae</taxon>
        <taxon>Chitinimonas</taxon>
    </lineage>
</organism>
<dbReference type="InterPro" id="IPR035919">
    <property type="entry name" value="EAL_sf"/>
</dbReference>
<feature type="transmembrane region" description="Helical" evidence="2">
    <location>
        <begin position="30"/>
        <end position="51"/>
    </location>
</feature>
<dbReference type="Pfam" id="PF13426">
    <property type="entry name" value="PAS_9"/>
    <property type="match status" value="2"/>
</dbReference>
<dbReference type="InterPro" id="IPR035965">
    <property type="entry name" value="PAS-like_dom_sf"/>
</dbReference>
<evidence type="ECO:0000313" key="8">
    <source>
        <dbReference type="EMBL" id="QDQ27379.1"/>
    </source>
</evidence>
<dbReference type="CDD" id="cd01949">
    <property type="entry name" value="GGDEF"/>
    <property type="match status" value="1"/>
</dbReference>
<feature type="domain" description="PAC" evidence="4">
    <location>
        <begin position="461"/>
        <end position="513"/>
    </location>
</feature>
<dbReference type="RefSeq" id="WP_144278772.1">
    <property type="nucleotide sequence ID" value="NZ_CP041730.1"/>
</dbReference>
<dbReference type="Gene3D" id="3.20.20.450">
    <property type="entry name" value="EAL domain"/>
    <property type="match status" value="1"/>
</dbReference>
<dbReference type="InterPro" id="IPR029787">
    <property type="entry name" value="Nucleotide_cyclase"/>
</dbReference>
<dbReference type="NCBIfam" id="TIGR00254">
    <property type="entry name" value="GGDEF"/>
    <property type="match status" value="1"/>
</dbReference>
<dbReference type="InterPro" id="IPR052155">
    <property type="entry name" value="Biofilm_reg_signaling"/>
</dbReference>
<feature type="domain" description="EAL" evidence="5">
    <location>
        <begin position="687"/>
        <end position="941"/>
    </location>
</feature>
<dbReference type="PANTHER" id="PTHR44757">
    <property type="entry name" value="DIGUANYLATE CYCLASE DGCP"/>
    <property type="match status" value="1"/>
</dbReference>
<dbReference type="Proteomes" id="UP000317550">
    <property type="component" value="Chromosome"/>
</dbReference>
<dbReference type="KEGG" id="cari:FNU76_13980"/>
<dbReference type="Pfam" id="PF00990">
    <property type="entry name" value="GGDEF"/>
    <property type="match status" value="1"/>
</dbReference>
<sequence>MDTAANSGHSTGSPLARGRHWLSRLSLRQVFVLVVAVGLLVPGVLFTLLMLDWRRDELTRQFRTEQERVLETLALGLRQPLWDLSLNAGQPLVDTAMKDPRIVSVRVDGSFPGEPFISIIVPERRQGRAMQLSRPVHFGDQIIGKVLIEFDDGDLRRRLAAQAREYVLLIGVELVVSLLLILLLLDSRFLGPLRRLIEQAKTLTDHEAVAAAPWVRDDEIGDLGRQLEWARSELHRLFGELNDKNDALELDIVERMQTEEALRASEAKYRELFLSNLDGICVTDMNGLVLDANPALLALLDVPAEALVGKQLVSFVAEAWRNYDDHMIQHRVLVDGHCGEYEIELYRPGDGLLPVSAKGVLMRDVDARPIGVWRILRDLTERKAAALRMELAAKVFDNTAEAIMVIAPDNHIASVNRAFTEMLGYATDEIVGQPSSVMRDATIDPEVYENINRQYINHGAWQGEVPFRRKSGETFTAWAQINVVRDVTGRIGDVVALIRDISDAKQAQERILHLARFDALTQLPNRAYFRELAEEAIAEAHRHHEHRALLFVDLDHFKTINDSLGHDVGDQLLKEVAGRLHDALRAGDVVGRLGGDEFVVLLRNLDEGEDASYVANRMLARLAQPFQLNEHELVVTPSLGISLYPVDGEDYDTLVRNADAAMYHAKENGRNTYRFYTADMNARALEILSVENQLRRALERDEFVLHYQPQVDMGSGRIVGVEALIRWRHPERGLVGPMQFIPIAEERGLIGAIGQWVLREACRQNQAWQAEGLPPIEVAVNLSAMQFYGRDLAQDITAILAETGLAPRWLALEVTESVIVQDVESTIATLAALKGMGLKLAIDDFGTGYSSLSYLKRFKVDKLKVDRSFVMDVPGDADDSAITRAIVNLARNLGLQVIAEGVETPEQWSFLKNEGCDEVQGYLISPPLPAEDLAKRLARGAWRLGSI</sequence>
<dbReference type="PROSITE" id="PS50113">
    <property type="entry name" value="PAC"/>
    <property type="match status" value="1"/>
</dbReference>
<keyword evidence="2" id="KW-1133">Transmembrane helix</keyword>
<dbReference type="SMART" id="SM00091">
    <property type="entry name" value="PAS"/>
    <property type="match status" value="2"/>
</dbReference>
<dbReference type="PANTHER" id="PTHR44757:SF2">
    <property type="entry name" value="BIOFILM ARCHITECTURE MAINTENANCE PROTEIN MBAA"/>
    <property type="match status" value="1"/>
</dbReference>
<dbReference type="InterPro" id="IPR001633">
    <property type="entry name" value="EAL_dom"/>
</dbReference>
<dbReference type="AlphaFoldDB" id="A0A516SGT3"/>
<dbReference type="SUPFAM" id="SSF141868">
    <property type="entry name" value="EAL domain-like"/>
    <property type="match status" value="1"/>
</dbReference>
<evidence type="ECO:0000259" key="6">
    <source>
        <dbReference type="PROSITE" id="PS50885"/>
    </source>
</evidence>
<evidence type="ECO:0000313" key="9">
    <source>
        <dbReference type="Proteomes" id="UP000317550"/>
    </source>
</evidence>
<keyword evidence="2" id="KW-0472">Membrane</keyword>
<dbReference type="GO" id="GO:0071732">
    <property type="term" value="P:cellular response to nitric oxide"/>
    <property type="evidence" value="ECO:0007669"/>
    <property type="project" value="UniProtKB-ARBA"/>
</dbReference>
<dbReference type="PROSITE" id="PS50885">
    <property type="entry name" value="HAMP"/>
    <property type="match status" value="1"/>
</dbReference>
<dbReference type="Gene3D" id="3.30.450.20">
    <property type="entry name" value="PAS domain"/>
    <property type="match status" value="2"/>
</dbReference>
<dbReference type="GO" id="GO:0071111">
    <property type="term" value="F:cyclic-guanylate-specific phosphodiesterase activity"/>
    <property type="evidence" value="ECO:0007669"/>
    <property type="project" value="UniProtKB-EC"/>
</dbReference>
<evidence type="ECO:0000259" key="7">
    <source>
        <dbReference type="PROSITE" id="PS50887"/>
    </source>
</evidence>
<dbReference type="InterPro" id="IPR003660">
    <property type="entry name" value="HAMP_dom"/>
</dbReference>
<protein>
    <submittedName>
        <fullName evidence="8">EAL domain-containing protein</fullName>
    </submittedName>
</protein>
<comment type="catalytic activity">
    <reaction evidence="1">
        <text>3',3'-c-di-GMP + H2O = 5'-phosphoguanylyl(3'-&gt;5')guanosine + H(+)</text>
        <dbReference type="Rhea" id="RHEA:24902"/>
        <dbReference type="ChEBI" id="CHEBI:15377"/>
        <dbReference type="ChEBI" id="CHEBI:15378"/>
        <dbReference type="ChEBI" id="CHEBI:58754"/>
        <dbReference type="ChEBI" id="CHEBI:58805"/>
        <dbReference type="EC" id="3.1.4.52"/>
    </reaction>
    <physiologicalReaction direction="left-to-right" evidence="1">
        <dbReference type="Rhea" id="RHEA:24903"/>
    </physiologicalReaction>
</comment>
<dbReference type="PROSITE" id="PS50887">
    <property type="entry name" value="GGDEF"/>
    <property type="match status" value="1"/>
</dbReference>
<feature type="transmembrane region" description="Helical" evidence="2">
    <location>
        <begin position="166"/>
        <end position="185"/>
    </location>
</feature>
<feature type="domain" description="GGDEF" evidence="7">
    <location>
        <begin position="545"/>
        <end position="678"/>
    </location>
</feature>
<dbReference type="GO" id="GO:0016020">
    <property type="term" value="C:membrane"/>
    <property type="evidence" value="ECO:0007669"/>
    <property type="project" value="InterPro"/>
</dbReference>
<dbReference type="OrthoDB" id="23692at2"/>
<dbReference type="FunFam" id="3.20.20.450:FF:000001">
    <property type="entry name" value="Cyclic di-GMP phosphodiesterase yahA"/>
    <property type="match status" value="1"/>
</dbReference>
<proteinExistence type="predicted"/>
<keyword evidence="2" id="KW-0812">Transmembrane</keyword>
<dbReference type="SUPFAM" id="SSF55785">
    <property type="entry name" value="PYP-like sensor domain (PAS domain)"/>
    <property type="match status" value="2"/>
</dbReference>
<gene>
    <name evidence="8" type="ORF">FNU76_13980</name>
</gene>
<dbReference type="Pfam" id="PF00563">
    <property type="entry name" value="EAL"/>
    <property type="match status" value="1"/>
</dbReference>
<feature type="domain" description="PAS" evidence="3">
    <location>
        <begin position="388"/>
        <end position="433"/>
    </location>
</feature>
<feature type="domain" description="PAS" evidence="3">
    <location>
        <begin position="265"/>
        <end position="313"/>
    </location>
</feature>
<feature type="domain" description="HAMP" evidence="6">
    <location>
        <begin position="187"/>
        <end position="239"/>
    </location>
</feature>
<dbReference type="FunFam" id="3.30.70.270:FF:000001">
    <property type="entry name" value="Diguanylate cyclase domain protein"/>
    <property type="match status" value="1"/>
</dbReference>
<reference evidence="9" key="1">
    <citation type="submission" date="2019-07" db="EMBL/GenBank/DDBJ databases">
        <title>Chitinimonas sp. nov., isolated from Ny-Alesund, arctica soil.</title>
        <authorList>
            <person name="Xu Q."/>
            <person name="Peng F."/>
        </authorList>
    </citation>
    <scope>NUCLEOTIDE SEQUENCE [LARGE SCALE GENOMIC DNA]</scope>
    <source>
        <strain evidence="9">R3-44</strain>
    </source>
</reference>
<dbReference type="CDD" id="cd01948">
    <property type="entry name" value="EAL"/>
    <property type="match status" value="1"/>
</dbReference>
<evidence type="ECO:0000259" key="4">
    <source>
        <dbReference type="PROSITE" id="PS50113"/>
    </source>
</evidence>
<dbReference type="Gene3D" id="6.10.340.10">
    <property type="match status" value="1"/>
</dbReference>
<evidence type="ECO:0000259" key="5">
    <source>
        <dbReference type="PROSITE" id="PS50883"/>
    </source>
</evidence>
<dbReference type="SUPFAM" id="SSF55073">
    <property type="entry name" value="Nucleotide cyclase"/>
    <property type="match status" value="1"/>
</dbReference>
<dbReference type="InterPro" id="IPR000014">
    <property type="entry name" value="PAS"/>
</dbReference>
<dbReference type="EMBL" id="CP041730">
    <property type="protein sequence ID" value="QDQ27379.1"/>
    <property type="molecule type" value="Genomic_DNA"/>
</dbReference>
<dbReference type="PROSITE" id="PS50883">
    <property type="entry name" value="EAL"/>
    <property type="match status" value="1"/>
</dbReference>
<dbReference type="InterPro" id="IPR043128">
    <property type="entry name" value="Rev_trsase/Diguanyl_cyclase"/>
</dbReference>
<dbReference type="CDD" id="cd00130">
    <property type="entry name" value="PAS"/>
    <property type="match status" value="2"/>
</dbReference>
<dbReference type="GO" id="GO:0007165">
    <property type="term" value="P:signal transduction"/>
    <property type="evidence" value="ECO:0007669"/>
    <property type="project" value="InterPro"/>
</dbReference>
<dbReference type="InterPro" id="IPR001610">
    <property type="entry name" value="PAC"/>
</dbReference>
<dbReference type="PROSITE" id="PS50112">
    <property type="entry name" value="PAS"/>
    <property type="match status" value="2"/>
</dbReference>
<dbReference type="InterPro" id="IPR000160">
    <property type="entry name" value="GGDEF_dom"/>
</dbReference>
<accession>A0A516SGT3</accession>
<evidence type="ECO:0000256" key="1">
    <source>
        <dbReference type="ARBA" id="ARBA00051114"/>
    </source>
</evidence>
<dbReference type="NCBIfam" id="TIGR00229">
    <property type="entry name" value="sensory_box"/>
    <property type="match status" value="2"/>
</dbReference>
<dbReference type="InterPro" id="IPR000700">
    <property type="entry name" value="PAS-assoc_C"/>
</dbReference>
<dbReference type="SMART" id="SM00267">
    <property type="entry name" value="GGDEF"/>
    <property type="match status" value="1"/>
</dbReference>
<dbReference type="Gene3D" id="3.30.70.270">
    <property type="match status" value="1"/>
</dbReference>
<dbReference type="SMART" id="SM00052">
    <property type="entry name" value="EAL"/>
    <property type="match status" value="1"/>
</dbReference>
<evidence type="ECO:0000259" key="3">
    <source>
        <dbReference type="PROSITE" id="PS50112"/>
    </source>
</evidence>